<protein>
    <submittedName>
        <fullName evidence="1">Uncharacterized protein</fullName>
    </submittedName>
</protein>
<gene>
    <name evidence="1" type="ORF">DPMN_050496</name>
</gene>
<organism evidence="1 2">
    <name type="scientific">Dreissena polymorpha</name>
    <name type="common">Zebra mussel</name>
    <name type="synonym">Mytilus polymorpha</name>
    <dbReference type="NCBI Taxonomy" id="45954"/>
    <lineage>
        <taxon>Eukaryota</taxon>
        <taxon>Metazoa</taxon>
        <taxon>Spiralia</taxon>
        <taxon>Lophotrochozoa</taxon>
        <taxon>Mollusca</taxon>
        <taxon>Bivalvia</taxon>
        <taxon>Autobranchia</taxon>
        <taxon>Heteroconchia</taxon>
        <taxon>Euheterodonta</taxon>
        <taxon>Imparidentia</taxon>
        <taxon>Neoheterodontei</taxon>
        <taxon>Myida</taxon>
        <taxon>Dreissenoidea</taxon>
        <taxon>Dreissenidae</taxon>
        <taxon>Dreissena</taxon>
    </lineage>
</organism>
<name>A0A9D4CHM9_DREPO</name>
<reference evidence="1" key="2">
    <citation type="submission" date="2020-11" db="EMBL/GenBank/DDBJ databases">
        <authorList>
            <person name="McCartney M.A."/>
            <person name="Auch B."/>
            <person name="Kono T."/>
            <person name="Mallez S."/>
            <person name="Becker A."/>
            <person name="Gohl D.M."/>
            <person name="Silverstein K.A.T."/>
            <person name="Koren S."/>
            <person name="Bechman K.B."/>
            <person name="Herman A."/>
            <person name="Abrahante J.E."/>
            <person name="Garbe J."/>
        </authorList>
    </citation>
    <scope>NUCLEOTIDE SEQUENCE</scope>
    <source>
        <strain evidence="1">Duluth1</strain>
        <tissue evidence="1">Whole animal</tissue>
    </source>
</reference>
<evidence type="ECO:0000313" key="2">
    <source>
        <dbReference type="Proteomes" id="UP000828390"/>
    </source>
</evidence>
<accession>A0A9D4CHM9</accession>
<dbReference type="EMBL" id="JAIWYP010000012">
    <property type="protein sequence ID" value="KAH3724673.1"/>
    <property type="molecule type" value="Genomic_DNA"/>
</dbReference>
<sequence length="130" mass="14231">MDPEADKSDTASGGISENEVKLLEALKLLGIKLNVDSPEGMMKLVHAFGVKPDPEPIHIVTQANAEKPGSFQYLRISTFYGEDIKAGEVNYDTFKYEIEALRKSKVFTDDQILLGIRRALKGSAADVCGD</sequence>
<dbReference type="AlphaFoldDB" id="A0A9D4CHM9"/>
<proteinExistence type="predicted"/>
<evidence type="ECO:0000313" key="1">
    <source>
        <dbReference type="EMBL" id="KAH3724673.1"/>
    </source>
</evidence>
<keyword evidence="2" id="KW-1185">Reference proteome</keyword>
<comment type="caution">
    <text evidence="1">The sequence shown here is derived from an EMBL/GenBank/DDBJ whole genome shotgun (WGS) entry which is preliminary data.</text>
</comment>
<dbReference type="Proteomes" id="UP000828390">
    <property type="component" value="Unassembled WGS sequence"/>
</dbReference>
<reference evidence="1" key="1">
    <citation type="journal article" date="2019" name="bioRxiv">
        <title>The Genome of the Zebra Mussel, Dreissena polymorpha: A Resource for Invasive Species Research.</title>
        <authorList>
            <person name="McCartney M.A."/>
            <person name="Auch B."/>
            <person name="Kono T."/>
            <person name="Mallez S."/>
            <person name="Zhang Y."/>
            <person name="Obille A."/>
            <person name="Becker A."/>
            <person name="Abrahante J.E."/>
            <person name="Garbe J."/>
            <person name="Badalamenti J.P."/>
            <person name="Herman A."/>
            <person name="Mangelson H."/>
            <person name="Liachko I."/>
            <person name="Sullivan S."/>
            <person name="Sone E.D."/>
            <person name="Koren S."/>
            <person name="Silverstein K.A.T."/>
            <person name="Beckman K.B."/>
            <person name="Gohl D.M."/>
        </authorList>
    </citation>
    <scope>NUCLEOTIDE SEQUENCE</scope>
    <source>
        <strain evidence="1">Duluth1</strain>
        <tissue evidence="1">Whole animal</tissue>
    </source>
</reference>